<name>A0A1S3BCY5_CUCME</name>
<dbReference type="Gramene" id="MELO3C011245.2.1">
    <property type="protein sequence ID" value="MELO3C011245.2.1"/>
    <property type="gene ID" value="MELO3C011245.2"/>
</dbReference>
<dbReference type="RefSeq" id="XP_008445187.1">
    <property type="nucleotide sequence ID" value="XM_008446965.1"/>
</dbReference>
<gene>
    <name evidence="4" type="primary">LOC103488292</name>
    <name evidence="2" type="synonym">103488292</name>
</gene>
<dbReference type="EnsemblPlants" id="MELO3C011245.2.1">
    <property type="protein sequence ID" value="MELO3C011245.2.1"/>
    <property type="gene ID" value="MELO3C011245.2"/>
</dbReference>
<evidence type="ECO:0000313" key="2">
    <source>
        <dbReference type="EnsemblPlants" id="MELO3C011245.2.1"/>
    </source>
</evidence>
<proteinExistence type="predicted"/>
<dbReference type="InParanoid" id="A0A1S3BCY5"/>
<accession>A0A1S3BCY5</accession>
<keyword evidence="3" id="KW-1185">Reference proteome</keyword>
<dbReference type="OrthoDB" id="591587at2759"/>
<dbReference type="PANTHER" id="PTHR31170:SF20">
    <property type="entry name" value="DUF247 DOMAIN PROTEIN"/>
    <property type="match status" value="1"/>
</dbReference>
<evidence type="ECO:0000256" key="1">
    <source>
        <dbReference type="SAM" id="Phobius"/>
    </source>
</evidence>
<dbReference type="GeneID" id="103488292"/>
<dbReference type="Proteomes" id="UP001652600">
    <property type="component" value="Chromosome 3"/>
</dbReference>
<keyword evidence="1" id="KW-0472">Membrane</keyword>
<dbReference type="KEGG" id="cmo:103488292"/>
<dbReference type="InterPro" id="IPR004158">
    <property type="entry name" value="DUF247_pln"/>
</dbReference>
<feature type="transmembrane region" description="Helical" evidence="1">
    <location>
        <begin position="433"/>
        <end position="457"/>
    </location>
</feature>
<keyword evidence="1" id="KW-0812">Transmembrane</keyword>
<organism evidence="3 4">
    <name type="scientific">Cucumis melo</name>
    <name type="common">Muskmelon</name>
    <dbReference type="NCBI Taxonomy" id="3656"/>
    <lineage>
        <taxon>Eukaryota</taxon>
        <taxon>Viridiplantae</taxon>
        <taxon>Streptophyta</taxon>
        <taxon>Embryophyta</taxon>
        <taxon>Tracheophyta</taxon>
        <taxon>Spermatophyta</taxon>
        <taxon>Magnoliopsida</taxon>
        <taxon>eudicotyledons</taxon>
        <taxon>Gunneridae</taxon>
        <taxon>Pentapetalae</taxon>
        <taxon>rosids</taxon>
        <taxon>fabids</taxon>
        <taxon>Cucurbitales</taxon>
        <taxon>Cucurbitaceae</taxon>
        <taxon>Benincaseae</taxon>
        <taxon>Cucumis</taxon>
    </lineage>
</organism>
<dbReference type="eggNOG" id="ENOG502RY48">
    <property type="taxonomic scope" value="Eukaryota"/>
</dbReference>
<evidence type="ECO:0000313" key="3">
    <source>
        <dbReference type="Proteomes" id="UP001652600"/>
    </source>
</evidence>
<dbReference type="PANTHER" id="PTHR31170">
    <property type="entry name" value="BNAC04G53230D PROTEIN"/>
    <property type="match status" value="1"/>
</dbReference>
<evidence type="ECO:0000313" key="4">
    <source>
        <dbReference type="RefSeq" id="XP_008445187.1"/>
    </source>
</evidence>
<reference evidence="2" key="1">
    <citation type="submission" date="2023-03" db="UniProtKB">
        <authorList>
            <consortium name="EnsemblPlants"/>
        </authorList>
    </citation>
    <scope>IDENTIFICATION</scope>
</reference>
<protein>
    <submittedName>
        <fullName evidence="4">UPF0481 protein At3g47200-like</fullName>
    </submittedName>
</protein>
<dbReference type="AlphaFoldDB" id="A0A1S3BCY5"/>
<keyword evidence="1" id="KW-1133">Transmembrane helix</keyword>
<sequence>MAEISEVDDQKLCGNVVICIGKMLKQLPQVNAECSIYQVSKELLEINRKAYIPQLISIGPIHHGTNNDLVANQQYKLQGFINFLRRININNKQILSMEDILQTGTLNTLVEKAHHWVEEARNCYTSPPINTIDMDAFVIMMLVDACFIVEFLILKFDYDHPNGKFLQIQDNIDISFYQGMDLHILYDLIKLENQVPFFLLQYLFDLIPKHDISMMISSFRDLTLRALKFRLVRTYEINLFKEPKHFVDLLTFYFVPSAGQKVNNQHGIFKSTIEEKNRWIPPSITELREAGVTIKKAEKAKHLTDITFKNGVLRIPPLHIYDEFELVLRNMVAFEQISARKMNKYVIQYVLFMDDLISTEKDVRLLVEAGVIINQIGGSDKEVADLFNNFCKFITAPKSSNFDSIIKDLCEHCNGRWNRAKASLKHNYFNTPWAFISFFAATLLILLTLLQTIFTAITTFT</sequence>
<dbReference type="Pfam" id="PF03140">
    <property type="entry name" value="DUF247"/>
    <property type="match status" value="1"/>
</dbReference>
<reference evidence="4" key="2">
    <citation type="submission" date="2025-04" db="UniProtKB">
        <authorList>
            <consortium name="RefSeq"/>
        </authorList>
    </citation>
    <scope>IDENTIFICATION</scope>
</reference>